<dbReference type="InterPro" id="IPR019734">
    <property type="entry name" value="TPR_rpt"/>
</dbReference>
<dbReference type="Proteomes" id="UP000486602">
    <property type="component" value="Unassembled WGS sequence"/>
</dbReference>
<feature type="repeat" description="TPR" evidence="1">
    <location>
        <begin position="90"/>
        <end position="123"/>
    </location>
</feature>
<dbReference type="Pfam" id="PF13174">
    <property type="entry name" value="TPR_6"/>
    <property type="match status" value="1"/>
</dbReference>
<accession>A0A7K3WMQ0</accession>
<keyword evidence="1" id="KW-0802">TPR repeat</keyword>
<evidence type="ECO:0000313" key="3">
    <source>
        <dbReference type="Proteomes" id="UP000486602"/>
    </source>
</evidence>
<organism evidence="2 3">
    <name type="scientific">Cryomorpha ignava</name>
    <dbReference type="NCBI Taxonomy" id="101383"/>
    <lineage>
        <taxon>Bacteria</taxon>
        <taxon>Pseudomonadati</taxon>
        <taxon>Bacteroidota</taxon>
        <taxon>Flavobacteriia</taxon>
        <taxon>Flavobacteriales</taxon>
        <taxon>Cryomorphaceae</taxon>
        <taxon>Cryomorpha</taxon>
    </lineage>
</organism>
<dbReference type="SUPFAM" id="SSF48452">
    <property type="entry name" value="TPR-like"/>
    <property type="match status" value="2"/>
</dbReference>
<keyword evidence="3" id="KW-1185">Reference proteome</keyword>
<dbReference type="EMBL" id="JAAGVY010000006">
    <property type="protein sequence ID" value="NEN22916.1"/>
    <property type="molecule type" value="Genomic_DNA"/>
</dbReference>
<name>A0A7K3WMQ0_9FLAO</name>
<comment type="caution">
    <text evidence="2">The sequence shown here is derived from an EMBL/GenBank/DDBJ whole genome shotgun (WGS) entry which is preliminary data.</text>
</comment>
<sequence>MIRFAFIFSFFILCGQVDVQAQQGTTDEQLAGYYLDTGEYQKALLYYEKLYGENPKASNYEGLLTCYTKLENYKEAEKLVKKQLKKFSSNTYYIDLGTIYEAQGKESDANSAYRDAITNLPESQGLVIRTANEFIRRNKLDLALETYQYGKKILAGRYPFSYEIAGLYGSMGDTQKMISEYLDLIEFNEAYLQTVQNALGRSIDFESSTENVDLLRNELLRRVQKDPASTTYGEMLTWLFLQQRDFNSAFVQLKAIDKRLNEDGARILNLANLCTNNQEYNVAEKCYNYLIEKGAANKYYNYARAGVLKSRFEKLRTVYPPDTMALKTLRKDYTSTLNELGSVYETVGMLRQKAQLEAYYLDNLEGANVTLNEALDTPALYPEVAAEIKLELARILIARDYIWDASLLSSQVDKDFKNDMLGYEAKLLNAKISYYTGDFDWAQAQLDILKGSTSKLISNDAMELSLLITDNMNMDTIYEPMILFANADLLTVQHKFPEAIVILDSILTTWPGHALTDEILLQRAKIAEEKYDYEEAITFYQRIIIEYYFGISADNALFRMADLYENKLKDPEKAQEYYKQLMVDFPGSLYVVEARKRFRAIRGDAPNQEIREITPDSKVN</sequence>
<dbReference type="AlphaFoldDB" id="A0A7K3WMQ0"/>
<proteinExistence type="predicted"/>
<dbReference type="RefSeq" id="WP_163283639.1">
    <property type="nucleotide sequence ID" value="NZ_JAAGVY010000006.1"/>
</dbReference>
<protein>
    <submittedName>
        <fullName evidence="2">Tetratricopeptide repeat protein</fullName>
    </submittedName>
</protein>
<dbReference type="InterPro" id="IPR011990">
    <property type="entry name" value="TPR-like_helical_dom_sf"/>
</dbReference>
<gene>
    <name evidence="2" type="ORF">G3O08_05315</name>
</gene>
<reference evidence="2 3" key="1">
    <citation type="submission" date="2020-02" db="EMBL/GenBank/DDBJ databases">
        <title>Out from the shadows clarifying the taxonomy of the family Cryomorphaceae and related taxa by utilizing the GTDB taxonomic framework.</title>
        <authorList>
            <person name="Bowman J.P."/>
        </authorList>
    </citation>
    <scope>NUCLEOTIDE SEQUENCE [LARGE SCALE GENOMIC DNA]</scope>
    <source>
        <strain evidence="2 3">QSSC 1-22</strain>
    </source>
</reference>
<feature type="repeat" description="TPR" evidence="1">
    <location>
        <begin position="24"/>
        <end position="57"/>
    </location>
</feature>
<evidence type="ECO:0000313" key="2">
    <source>
        <dbReference type="EMBL" id="NEN22916.1"/>
    </source>
</evidence>
<evidence type="ECO:0000256" key="1">
    <source>
        <dbReference type="PROSITE-ProRule" id="PRU00339"/>
    </source>
</evidence>
<dbReference type="Gene3D" id="1.25.40.10">
    <property type="entry name" value="Tetratricopeptide repeat domain"/>
    <property type="match status" value="3"/>
</dbReference>
<dbReference type="PROSITE" id="PS50005">
    <property type="entry name" value="TPR"/>
    <property type="match status" value="2"/>
</dbReference>